<evidence type="ECO:0000313" key="2">
    <source>
        <dbReference type="EMBL" id="KAL0180012.1"/>
    </source>
</evidence>
<dbReference type="Proteomes" id="UP001529510">
    <property type="component" value="Unassembled WGS sequence"/>
</dbReference>
<accession>A0ABD0Q210</accession>
<dbReference type="AlphaFoldDB" id="A0ABD0Q210"/>
<reference evidence="2 3" key="1">
    <citation type="submission" date="2024-05" db="EMBL/GenBank/DDBJ databases">
        <title>Genome sequencing and assembly of Indian major carp, Cirrhinus mrigala (Hamilton, 1822).</title>
        <authorList>
            <person name="Mohindra V."/>
            <person name="Chowdhury L.M."/>
            <person name="Lal K."/>
            <person name="Jena J.K."/>
        </authorList>
    </citation>
    <scope>NUCLEOTIDE SEQUENCE [LARGE SCALE GENOMIC DNA]</scope>
    <source>
        <strain evidence="2">CM1030</strain>
        <tissue evidence="2">Blood</tissue>
    </source>
</reference>
<gene>
    <name evidence="2" type="ORF">M9458_025454</name>
</gene>
<comment type="caution">
    <text evidence="2">The sequence shown here is derived from an EMBL/GenBank/DDBJ whole genome shotgun (WGS) entry which is preliminary data.</text>
</comment>
<sequence length="51" mass="5801">MLKKPVVTEVRTPTNTWSGLGFSKSMPAETIKELRRANHVSYKPTMSTTYE</sequence>
<dbReference type="PANTHER" id="PTHR10627:SF78">
    <property type="entry name" value="PROTEIN BICAUDAL C HOMOLOG 1"/>
    <property type="match status" value="1"/>
</dbReference>
<organism evidence="2 3">
    <name type="scientific">Cirrhinus mrigala</name>
    <name type="common">Mrigala</name>
    <dbReference type="NCBI Taxonomy" id="683832"/>
    <lineage>
        <taxon>Eukaryota</taxon>
        <taxon>Metazoa</taxon>
        <taxon>Chordata</taxon>
        <taxon>Craniata</taxon>
        <taxon>Vertebrata</taxon>
        <taxon>Euteleostomi</taxon>
        <taxon>Actinopterygii</taxon>
        <taxon>Neopterygii</taxon>
        <taxon>Teleostei</taxon>
        <taxon>Ostariophysi</taxon>
        <taxon>Cypriniformes</taxon>
        <taxon>Cyprinidae</taxon>
        <taxon>Labeoninae</taxon>
        <taxon>Labeonini</taxon>
        <taxon>Cirrhinus</taxon>
    </lineage>
</organism>
<evidence type="ECO:0000256" key="1">
    <source>
        <dbReference type="ARBA" id="ARBA00022737"/>
    </source>
</evidence>
<evidence type="ECO:0000313" key="3">
    <source>
        <dbReference type="Proteomes" id="UP001529510"/>
    </source>
</evidence>
<name>A0ABD0Q210_CIRMR</name>
<dbReference type="PANTHER" id="PTHR10627">
    <property type="entry name" value="SCP160"/>
    <property type="match status" value="1"/>
</dbReference>
<keyword evidence="1" id="KW-0677">Repeat</keyword>
<protein>
    <submittedName>
        <fullName evidence="2">Uncharacterized protein</fullName>
    </submittedName>
</protein>
<feature type="non-terminal residue" evidence="2">
    <location>
        <position position="51"/>
    </location>
</feature>
<dbReference type="EMBL" id="JAMKFB020000012">
    <property type="protein sequence ID" value="KAL0180012.1"/>
    <property type="molecule type" value="Genomic_DNA"/>
</dbReference>
<proteinExistence type="predicted"/>
<keyword evidence="3" id="KW-1185">Reference proteome</keyword>